<evidence type="ECO:0000313" key="1">
    <source>
        <dbReference type="EMBL" id="MPM38386.1"/>
    </source>
</evidence>
<organism evidence="1">
    <name type="scientific">bioreactor metagenome</name>
    <dbReference type="NCBI Taxonomy" id="1076179"/>
    <lineage>
        <taxon>unclassified sequences</taxon>
        <taxon>metagenomes</taxon>
        <taxon>ecological metagenomes</taxon>
    </lineage>
</organism>
<gene>
    <name evidence="1" type="ORF">SDC9_85015</name>
</gene>
<name>A0A644ZBY3_9ZZZZ</name>
<dbReference type="AlphaFoldDB" id="A0A644ZBY3"/>
<dbReference type="EMBL" id="VSSQ01008268">
    <property type="protein sequence ID" value="MPM38386.1"/>
    <property type="molecule type" value="Genomic_DNA"/>
</dbReference>
<sequence length="89" mass="10222">MTSFVRTNAIAHHAGWERVQRAAENLSATAPLRNAFAWLADVAKHYAEARRSAREEERHYNRALREARMIADLSRAMNGLAVDNVRRYD</sequence>
<comment type="caution">
    <text evidence="1">The sequence shown here is derived from an EMBL/GenBank/DDBJ whole genome shotgun (WGS) entry which is preliminary data.</text>
</comment>
<proteinExistence type="predicted"/>
<accession>A0A644ZBY3</accession>
<protein>
    <submittedName>
        <fullName evidence="1">Uncharacterized protein</fullName>
    </submittedName>
</protein>
<reference evidence="1" key="1">
    <citation type="submission" date="2019-08" db="EMBL/GenBank/DDBJ databases">
        <authorList>
            <person name="Kucharzyk K."/>
            <person name="Murdoch R.W."/>
            <person name="Higgins S."/>
            <person name="Loffler F."/>
        </authorList>
    </citation>
    <scope>NUCLEOTIDE SEQUENCE</scope>
</reference>